<feature type="compositionally biased region" description="Basic and acidic residues" evidence="6">
    <location>
        <begin position="1"/>
        <end position="17"/>
    </location>
</feature>
<evidence type="ECO:0000256" key="1">
    <source>
        <dbReference type="ARBA" id="ARBA00004138"/>
    </source>
</evidence>
<evidence type="ECO:0000256" key="4">
    <source>
        <dbReference type="ARBA" id="ARBA00023069"/>
    </source>
</evidence>
<keyword evidence="3" id="KW-0963">Cytoplasm</keyword>
<protein>
    <recommendedName>
        <fullName evidence="7">BART domain-containing protein</fullName>
    </recommendedName>
</protein>
<evidence type="ECO:0000256" key="3">
    <source>
        <dbReference type="ARBA" id="ARBA00022490"/>
    </source>
</evidence>
<gene>
    <name evidence="8" type="ORF">TeGR_g8743</name>
</gene>
<proteinExistence type="predicted"/>
<keyword evidence="4" id="KW-0969">Cilium</keyword>
<dbReference type="Pfam" id="PF11527">
    <property type="entry name" value="ARL2_Bind_BART"/>
    <property type="match status" value="1"/>
</dbReference>
<dbReference type="InterPro" id="IPR012674">
    <property type="entry name" value="Calycin"/>
</dbReference>
<dbReference type="InterPro" id="IPR023379">
    <property type="entry name" value="BART_dom"/>
</dbReference>
<evidence type="ECO:0000256" key="5">
    <source>
        <dbReference type="ARBA" id="ARBA00023273"/>
    </source>
</evidence>
<dbReference type="InterPro" id="IPR042541">
    <property type="entry name" value="BART_sf"/>
</dbReference>
<comment type="caution">
    <text evidence="8">The sequence shown here is derived from an EMBL/GenBank/DDBJ whole genome shotgun (WGS) entry which is preliminary data.</text>
</comment>
<organism evidence="8 9">
    <name type="scientific">Tetraparma gracilis</name>
    <dbReference type="NCBI Taxonomy" id="2962635"/>
    <lineage>
        <taxon>Eukaryota</taxon>
        <taxon>Sar</taxon>
        <taxon>Stramenopiles</taxon>
        <taxon>Ochrophyta</taxon>
        <taxon>Bolidophyceae</taxon>
        <taxon>Parmales</taxon>
        <taxon>Triparmaceae</taxon>
        <taxon>Tetraparma</taxon>
    </lineage>
</organism>
<feature type="region of interest" description="Disordered" evidence="6">
    <location>
        <begin position="1"/>
        <end position="25"/>
    </location>
</feature>
<dbReference type="EMBL" id="BRYB01006259">
    <property type="protein sequence ID" value="GMI53640.1"/>
    <property type="molecule type" value="Genomic_DNA"/>
</dbReference>
<dbReference type="Gene3D" id="2.40.128.20">
    <property type="match status" value="1"/>
</dbReference>
<evidence type="ECO:0000256" key="2">
    <source>
        <dbReference type="ARBA" id="ARBA00004496"/>
    </source>
</evidence>
<comment type="subcellular location">
    <subcellularLocation>
        <location evidence="1">Cell projection</location>
        <location evidence="1">Cilium</location>
    </subcellularLocation>
    <subcellularLocation>
        <location evidence="2">Cytoplasm</location>
    </subcellularLocation>
</comment>
<evidence type="ECO:0000256" key="6">
    <source>
        <dbReference type="SAM" id="MobiDB-lite"/>
    </source>
</evidence>
<dbReference type="SUPFAM" id="SSF50814">
    <property type="entry name" value="Lipocalins"/>
    <property type="match status" value="1"/>
</dbReference>
<accession>A0ABQ6NCE2</accession>
<keyword evidence="9" id="KW-1185">Reference proteome</keyword>
<keyword evidence="5" id="KW-0966">Cell projection</keyword>
<sequence>MSESKEADARDECKDGPATDESEDRQLSALVSDFAEYCSTAVFGEELQEFEREHAHLFREANVNEEQDLRWTAIWEDYVAIVERNMEDFCKKNGSTSEELFKQISDLDSTDSHIVNDFLPQVLLNVEYSNFVKQMREVADEHLHAEAAEEATLIELPPGDKVNISGTFCAHSRYKYAVDNFDKYLQAIGAPWVLRKLIIKTTQNIQDVFIVQDEDQMSFKFKMKMFGSRSAVHKFNGEPVFKKNLWGIETFQVASLSAEGVQVRVQNHPKLGKDGHIEHRFFLDDDDDLNWVWFLSDPDRDLELKHVLKFERQLAGRK</sequence>
<evidence type="ECO:0000313" key="8">
    <source>
        <dbReference type="EMBL" id="GMI53640.1"/>
    </source>
</evidence>
<dbReference type="Proteomes" id="UP001165060">
    <property type="component" value="Unassembled WGS sequence"/>
</dbReference>
<evidence type="ECO:0000313" key="9">
    <source>
        <dbReference type="Proteomes" id="UP001165060"/>
    </source>
</evidence>
<feature type="domain" description="BART" evidence="7">
    <location>
        <begin position="30"/>
        <end position="137"/>
    </location>
</feature>
<dbReference type="Gene3D" id="1.20.1520.10">
    <property type="entry name" value="ADP-ribosylation factor-like 2-binding protein, domain"/>
    <property type="match status" value="1"/>
</dbReference>
<name>A0ABQ6NCE2_9STRA</name>
<reference evidence="8 9" key="1">
    <citation type="journal article" date="2023" name="Commun. Biol.">
        <title>Genome analysis of Parmales, the sister group of diatoms, reveals the evolutionary specialization of diatoms from phago-mixotrophs to photoautotrophs.</title>
        <authorList>
            <person name="Ban H."/>
            <person name="Sato S."/>
            <person name="Yoshikawa S."/>
            <person name="Yamada K."/>
            <person name="Nakamura Y."/>
            <person name="Ichinomiya M."/>
            <person name="Sato N."/>
            <person name="Blanc-Mathieu R."/>
            <person name="Endo H."/>
            <person name="Kuwata A."/>
            <person name="Ogata H."/>
        </authorList>
    </citation>
    <scope>NUCLEOTIDE SEQUENCE [LARGE SCALE GENOMIC DNA]</scope>
</reference>
<evidence type="ECO:0000259" key="7">
    <source>
        <dbReference type="Pfam" id="PF11527"/>
    </source>
</evidence>